<evidence type="ECO:0000313" key="3">
    <source>
        <dbReference type="Proteomes" id="UP001329825"/>
    </source>
</evidence>
<dbReference type="EMBL" id="CP141889">
    <property type="protein sequence ID" value="WRT69801.1"/>
    <property type="molecule type" value="Genomic_DNA"/>
</dbReference>
<gene>
    <name evidence="2" type="ORF">IL334_006792</name>
</gene>
<keyword evidence="1" id="KW-1133">Transmembrane helix</keyword>
<keyword evidence="1" id="KW-0812">Transmembrane</keyword>
<sequence>MGRRGSTAYSVVIAICISCLALVPFTFFLINSLAPTHIPTISLAKITGKVVDPSTSEVVQVVVKVGPSGGCIWTNITNDDDSRCISHIPFKPTSEQLHLEGQHNENITSCFPVALGKALALNHVVTALMGISILAVLVDLMVLEGGASLAIIHFTVLFMWLTFILETVYISLLHKRLEDHDTEWEYQVGQGYWMILAATLLISSFSCGGNSSFEM</sequence>
<evidence type="ECO:0000256" key="1">
    <source>
        <dbReference type="SAM" id="Phobius"/>
    </source>
</evidence>
<dbReference type="GeneID" id="87958922"/>
<feature type="transmembrane region" description="Helical" evidence="1">
    <location>
        <begin position="7"/>
        <end position="30"/>
    </location>
</feature>
<reference evidence="2 3" key="1">
    <citation type="submission" date="2024-01" db="EMBL/GenBank/DDBJ databases">
        <title>Comparative genomics of Cryptococcus and Kwoniella reveals pathogenesis evolution and contrasting modes of karyotype evolution via chromosome fusion or intercentromeric recombination.</title>
        <authorList>
            <person name="Coelho M.A."/>
            <person name="David-Palma M."/>
            <person name="Shea T."/>
            <person name="Bowers K."/>
            <person name="McGinley-Smith S."/>
            <person name="Mohammad A.W."/>
            <person name="Gnirke A."/>
            <person name="Yurkov A.M."/>
            <person name="Nowrousian M."/>
            <person name="Sun S."/>
            <person name="Cuomo C.A."/>
            <person name="Heitman J."/>
        </authorList>
    </citation>
    <scope>NUCLEOTIDE SEQUENCE [LARGE SCALE GENOMIC DNA]</scope>
    <source>
        <strain evidence="2">CBS 11374</strain>
    </source>
</reference>
<name>A0ABZ1D9Z2_9TREE</name>
<feature type="transmembrane region" description="Helical" evidence="1">
    <location>
        <begin position="192"/>
        <end position="213"/>
    </location>
</feature>
<protein>
    <submittedName>
        <fullName evidence="2">Uncharacterized protein</fullName>
    </submittedName>
</protein>
<keyword evidence="3" id="KW-1185">Reference proteome</keyword>
<proteinExistence type="predicted"/>
<dbReference type="Proteomes" id="UP001329825">
    <property type="component" value="Chromosome 9"/>
</dbReference>
<dbReference type="RefSeq" id="XP_062794540.1">
    <property type="nucleotide sequence ID" value="XM_062938489.1"/>
</dbReference>
<feature type="transmembrane region" description="Helical" evidence="1">
    <location>
        <begin position="150"/>
        <end position="172"/>
    </location>
</feature>
<evidence type="ECO:0000313" key="2">
    <source>
        <dbReference type="EMBL" id="WRT69801.1"/>
    </source>
</evidence>
<organism evidence="2 3">
    <name type="scientific">Kwoniella shivajii</name>
    <dbReference type="NCBI Taxonomy" id="564305"/>
    <lineage>
        <taxon>Eukaryota</taxon>
        <taxon>Fungi</taxon>
        <taxon>Dikarya</taxon>
        <taxon>Basidiomycota</taxon>
        <taxon>Agaricomycotina</taxon>
        <taxon>Tremellomycetes</taxon>
        <taxon>Tremellales</taxon>
        <taxon>Cryptococcaceae</taxon>
        <taxon>Kwoniella</taxon>
    </lineage>
</organism>
<accession>A0ABZ1D9Z2</accession>
<feature type="transmembrane region" description="Helical" evidence="1">
    <location>
        <begin position="124"/>
        <end position="143"/>
    </location>
</feature>
<keyword evidence="1" id="KW-0472">Membrane</keyword>